<dbReference type="PANTHER" id="PTHR42928">
    <property type="entry name" value="TRICARBOXYLATE-BINDING PROTEIN"/>
    <property type="match status" value="1"/>
</dbReference>
<evidence type="ECO:0000313" key="3">
    <source>
        <dbReference type="EMBL" id="MSU05234.1"/>
    </source>
</evidence>
<evidence type="ECO:0000256" key="1">
    <source>
        <dbReference type="ARBA" id="ARBA00006987"/>
    </source>
</evidence>
<evidence type="ECO:0000256" key="2">
    <source>
        <dbReference type="SAM" id="SignalP"/>
    </source>
</evidence>
<comment type="similarity">
    <text evidence="1">Belongs to the UPF0065 (bug) family.</text>
</comment>
<dbReference type="RefSeq" id="WP_154424137.1">
    <property type="nucleotide sequence ID" value="NZ_VUNN01000001.1"/>
</dbReference>
<dbReference type="AlphaFoldDB" id="A0A7X2PAD0"/>
<dbReference type="InterPro" id="IPR005064">
    <property type="entry name" value="BUG"/>
</dbReference>
<feature type="chain" id="PRO_5031491111" evidence="2">
    <location>
        <begin position="20"/>
        <end position="326"/>
    </location>
</feature>
<reference evidence="3 4" key="1">
    <citation type="submission" date="2019-08" db="EMBL/GenBank/DDBJ databases">
        <title>In-depth cultivation of the pig gut microbiome towards novel bacterial diversity and tailored functional studies.</title>
        <authorList>
            <person name="Wylensek D."/>
            <person name="Hitch T.C.A."/>
            <person name="Clavel T."/>
        </authorList>
    </citation>
    <scope>NUCLEOTIDE SEQUENCE [LARGE SCALE GENOMIC DNA]</scope>
    <source>
        <strain evidence="3 4">NM-380-WT-3C1</strain>
    </source>
</reference>
<keyword evidence="4" id="KW-1185">Reference proteome</keyword>
<dbReference type="Proteomes" id="UP000460549">
    <property type="component" value="Unassembled WGS sequence"/>
</dbReference>
<dbReference type="PIRSF" id="PIRSF017082">
    <property type="entry name" value="YflP"/>
    <property type="match status" value="1"/>
</dbReference>
<feature type="signal peptide" evidence="2">
    <location>
        <begin position="1"/>
        <end position="19"/>
    </location>
</feature>
<dbReference type="Gene3D" id="3.40.190.10">
    <property type="entry name" value="Periplasmic binding protein-like II"/>
    <property type="match status" value="1"/>
</dbReference>
<dbReference type="Pfam" id="PF03401">
    <property type="entry name" value="TctC"/>
    <property type="match status" value="1"/>
</dbReference>
<dbReference type="InterPro" id="IPR042100">
    <property type="entry name" value="Bug_dom1"/>
</dbReference>
<accession>A0A7X2PAD0</accession>
<proteinExistence type="inferred from homology"/>
<comment type="caution">
    <text evidence="3">The sequence shown here is derived from an EMBL/GenBank/DDBJ whole genome shotgun (WGS) entry which is preliminary data.</text>
</comment>
<sequence>MKKFLAVALVMMLSLALFANGTQEGGAASGFTPTKDVEWTCTSKPGGGSDIFTQQIKDALKTQGITDANVVISYVTDGGGEVGRLQVAMTGKNKADYTLLTFNSGDLMPMVKNTDNRIENFTPLAVMAVDKQLLFIGENAKYKTWQEVLDAIKAGKKVVIAGSKGDDIETYNKLIAELGVSEAQLSYITNDSTSGAITSLLGGHVDLCMSKPAAAAQYVEAGKMKAVLALSESRFTAPSLKDAPTLSEFGYNNVEVPVWRGVVGPKAMSEEAAAFWSECLRQVSESQVWQENYIAKNGLVSEFKDYKAAKEYMTQYQADYLKSLGK</sequence>
<dbReference type="PANTHER" id="PTHR42928:SF3">
    <property type="entry name" value="UPF0065 PROTEIN YFLP"/>
    <property type="match status" value="1"/>
</dbReference>
<protein>
    <submittedName>
        <fullName evidence="3">Tripartite tricarboxylate transporter substrate binding protein</fullName>
    </submittedName>
</protein>
<organism evidence="3 4">
    <name type="scientific">Bullifex porci</name>
    <dbReference type="NCBI Taxonomy" id="2606638"/>
    <lineage>
        <taxon>Bacteria</taxon>
        <taxon>Pseudomonadati</taxon>
        <taxon>Spirochaetota</taxon>
        <taxon>Spirochaetia</taxon>
        <taxon>Spirochaetales</taxon>
        <taxon>Spirochaetaceae</taxon>
        <taxon>Bullifex</taxon>
    </lineage>
</organism>
<name>A0A7X2PAD0_9SPIO</name>
<evidence type="ECO:0000313" key="4">
    <source>
        <dbReference type="Proteomes" id="UP000460549"/>
    </source>
</evidence>
<dbReference type="SUPFAM" id="SSF53850">
    <property type="entry name" value="Periplasmic binding protein-like II"/>
    <property type="match status" value="1"/>
</dbReference>
<keyword evidence="2" id="KW-0732">Signal</keyword>
<gene>
    <name evidence="3" type="ORF">FYJ80_00335</name>
</gene>
<dbReference type="EMBL" id="VUNN01000001">
    <property type="protein sequence ID" value="MSU05234.1"/>
    <property type="molecule type" value="Genomic_DNA"/>
</dbReference>
<dbReference type="Gene3D" id="3.40.190.150">
    <property type="entry name" value="Bordetella uptake gene, domain 1"/>
    <property type="match status" value="1"/>
</dbReference>